<geneLocation type="plasmid" evidence="1 2">
    <name>pCYLST.01</name>
</geneLocation>
<evidence type="ECO:0000313" key="2">
    <source>
        <dbReference type="Proteomes" id="UP000010475"/>
    </source>
</evidence>
<dbReference type="AlphaFoldDB" id="K9X9D4"/>
<keyword evidence="1" id="KW-0614">Plasmid</keyword>
<organism evidence="1 2">
    <name type="scientific">Cylindrospermum stagnale PCC 7417</name>
    <dbReference type="NCBI Taxonomy" id="56107"/>
    <lineage>
        <taxon>Bacteria</taxon>
        <taxon>Bacillati</taxon>
        <taxon>Cyanobacteriota</taxon>
        <taxon>Cyanophyceae</taxon>
        <taxon>Nostocales</taxon>
        <taxon>Nostocaceae</taxon>
        <taxon>Cylindrospermum</taxon>
    </lineage>
</organism>
<protein>
    <submittedName>
        <fullName evidence="1">Uncharacterized protein</fullName>
    </submittedName>
</protein>
<name>K9X9D4_9NOST</name>
<reference evidence="1 2" key="1">
    <citation type="submission" date="2012-06" db="EMBL/GenBank/DDBJ databases">
        <title>Noncontiguous Finished plasmid 1 of genome of Cylindrospermum stagnale PCC 7417.</title>
        <authorList>
            <consortium name="US DOE Joint Genome Institute"/>
            <person name="Gugger M."/>
            <person name="Coursin T."/>
            <person name="Rippka R."/>
            <person name="Tandeau De Marsac N."/>
            <person name="Huntemann M."/>
            <person name="Wei C.-L."/>
            <person name="Han J."/>
            <person name="Detter J.C."/>
            <person name="Han C."/>
            <person name="Tapia R."/>
            <person name="Davenport K."/>
            <person name="Daligault H."/>
            <person name="Erkkila T."/>
            <person name="Gu W."/>
            <person name="Munk A.C.C."/>
            <person name="Teshima H."/>
            <person name="Xu Y."/>
            <person name="Chain P."/>
            <person name="Chen A."/>
            <person name="Krypides N."/>
            <person name="Mavromatis K."/>
            <person name="Markowitz V."/>
            <person name="Szeto E."/>
            <person name="Ivanova N."/>
            <person name="Mikhailova N."/>
            <person name="Ovchinnikova G."/>
            <person name="Pagani I."/>
            <person name="Pati A."/>
            <person name="Goodwin L."/>
            <person name="Peters L."/>
            <person name="Pitluck S."/>
            <person name="Woyke T."/>
            <person name="Kerfeld C."/>
        </authorList>
    </citation>
    <scope>NUCLEOTIDE SEQUENCE [LARGE SCALE GENOMIC DNA]</scope>
    <source>
        <strain evidence="1 2">PCC 7417</strain>
        <plasmid evidence="2">Plasmid pCYLST.01</plasmid>
    </source>
</reference>
<dbReference type="KEGG" id="csg:Cylst_6496"/>
<accession>K9X9D4</accession>
<dbReference type="EMBL" id="CP003643">
    <property type="protein sequence ID" value="AFZ28277.1"/>
    <property type="molecule type" value="Genomic_DNA"/>
</dbReference>
<keyword evidence="2" id="KW-1185">Reference proteome</keyword>
<proteinExistence type="predicted"/>
<dbReference type="Proteomes" id="UP000010475">
    <property type="component" value="Plasmid pCYLST.01"/>
</dbReference>
<evidence type="ECO:0000313" key="1">
    <source>
        <dbReference type="EMBL" id="AFZ28277.1"/>
    </source>
</evidence>
<sequence>MARNYGSATLKNHIPGVAPGTLNAMGQLFGVSAEDFAAAVNGDQETIKRVADMARLSDIAKAYLPKALEAYRKVIETTGDINEAYSELVKLTQKHGAQTLKAINSSQLAEQRLYNETVEMKAELVNATTAEATRHAQRSSLIVIAGATADLMALAKHEADLARAAARVPDAQDAADLAYETAVTSALWAKGSEAKTDRIPKPNFIRTAGLSKVGDWFKNFMGL</sequence>
<gene>
    <name evidence="1" type="ORF">Cylst_6496</name>
</gene>
<dbReference type="RefSeq" id="WP_015328324.1">
    <property type="nucleotide sequence ID" value="NC_020050.1"/>
</dbReference>
<dbReference type="HOGENOM" id="CLU_1238544_0_0_3"/>
<dbReference type="OrthoDB" id="481756at2"/>